<dbReference type="InterPro" id="IPR012893">
    <property type="entry name" value="HipA-like_C"/>
</dbReference>
<organism evidence="5 6">
    <name type="scientific">Gelidibacter maritimus</name>
    <dbReference type="NCBI Taxonomy" id="2761487"/>
    <lineage>
        <taxon>Bacteria</taxon>
        <taxon>Pseudomonadati</taxon>
        <taxon>Bacteroidota</taxon>
        <taxon>Flavobacteriia</taxon>
        <taxon>Flavobacteriales</taxon>
        <taxon>Flavobacteriaceae</taxon>
        <taxon>Gelidibacter</taxon>
    </lineage>
</organism>
<protein>
    <submittedName>
        <fullName evidence="5">HipA domain-containing protein</fullName>
    </submittedName>
</protein>
<keyword evidence="6" id="KW-1185">Reference proteome</keyword>
<evidence type="ECO:0000313" key="6">
    <source>
        <dbReference type="Proteomes" id="UP000541857"/>
    </source>
</evidence>
<dbReference type="Pfam" id="PF07804">
    <property type="entry name" value="HipA_C"/>
    <property type="match status" value="1"/>
</dbReference>
<dbReference type="GO" id="GO:0004674">
    <property type="term" value="F:protein serine/threonine kinase activity"/>
    <property type="evidence" value="ECO:0007669"/>
    <property type="project" value="TreeGrafter"/>
</dbReference>
<dbReference type="PANTHER" id="PTHR37419">
    <property type="entry name" value="SERINE/THREONINE-PROTEIN KINASE TOXIN HIPA"/>
    <property type="match status" value="1"/>
</dbReference>
<comment type="similarity">
    <text evidence="1">Belongs to the HipA Ser/Thr kinase family.</text>
</comment>
<dbReference type="EMBL" id="JACGLT010000026">
    <property type="protein sequence ID" value="MBA6154771.1"/>
    <property type="molecule type" value="Genomic_DNA"/>
</dbReference>
<dbReference type="InterPro" id="IPR052028">
    <property type="entry name" value="HipA_Ser/Thr_kinase"/>
</dbReference>
<keyword evidence="3" id="KW-0418">Kinase</keyword>
<evidence type="ECO:0000256" key="2">
    <source>
        <dbReference type="ARBA" id="ARBA00022679"/>
    </source>
</evidence>
<proteinExistence type="inferred from homology"/>
<comment type="caution">
    <text evidence="5">The sequence shown here is derived from an EMBL/GenBank/DDBJ whole genome shotgun (WGS) entry which is preliminary data.</text>
</comment>
<evidence type="ECO:0000256" key="3">
    <source>
        <dbReference type="ARBA" id="ARBA00022777"/>
    </source>
</evidence>
<gene>
    <name evidence="5" type="ORF">H3Z82_18780</name>
</gene>
<keyword evidence="2" id="KW-0808">Transferase</keyword>
<sequence length="195" mass="22634">MISQVLKSSYKELQQSMHIRKIPQLFDLIPFHTFFTKRFGYDNGERIHFGSTTIMTGNNEDPIRDHTASYLELAEFIQINGAMACENLEQLWRRIVFNISILNTDDHLRNHGFILTSQTWILSPAYDVNPSLDEDDLALNIDMDNNALDYDLVLSVGDYFRLTDEQMNDIVHDVKAAIVDWEELSDEIVISKYEL</sequence>
<evidence type="ECO:0000256" key="1">
    <source>
        <dbReference type="ARBA" id="ARBA00010164"/>
    </source>
</evidence>
<dbReference type="Gene3D" id="1.10.1070.20">
    <property type="match status" value="1"/>
</dbReference>
<accession>A0A7W2M8N3</accession>
<evidence type="ECO:0000313" key="5">
    <source>
        <dbReference type="EMBL" id="MBA6154771.1"/>
    </source>
</evidence>
<reference evidence="5 6" key="1">
    <citation type="submission" date="2020-07" db="EMBL/GenBank/DDBJ databases">
        <title>Bacterium isolated from marine sediment.</title>
        <authorList>
            <person name="Shang D."/>
        </authorList>
    </citation>
    <scope>NUCLEOTIDE SEQUENCE [LARGE SCALE GENOMIC DNA]</scope>
    <source>
        <strain evidence="5 6">F6074</strain>
    </source>
</reference>
<dbReference type="PANTHER" id="PTHR37419:SF8">
    <property type="entry name" value="TOXIN YJJJ"/>
    <property type="match status" value="1"/>
</dbReference>
<feature type="domain" description="HipA-like C-terminal" evidence="4">
    <location>
        <begin position="31"/>
        <end position="180"/>
    </location>
</feature>
<dbReference type="Proteomes" id="UP000541857">
    <property type="component" value="Unassembled WGS sequence"/>
</dbReference>
<name>A0A7W2M8N3_9FLAO</name>
<dbReference type="AlphaFoldDB" id="A0A7W2M8N3"/>
<evidence type="ECO:0000259" key="4">
    <source>
        <dbReference type="Pfam" id="PF07804"/>
    </source>
</evidence>
<dbReference type="GO" id="GO:0005829">
    <property type="term" value="C:cytosol"/>
    <property type="evidence" value="ECO:0007669"/>
    <property type="project" value="TreeGrafter"/>
</dbReference>